<dbReference type="Proteomes" id="UP000324748">
    <property type="component" value="Unassembled WGS sequence"/>
</dbReference>
<dbReference type="AlphaFoldDB" id="A0A5B0PM75"/>
<organism evidence="2 3">
    <name type="scientific">Puccinia graminis f. sp. tritici</name>
    <dbReference type="NCBI Taxonomy" id="56615"/>
    <lineage>
        <taxon>Eukaryota</taxon>
        <taxon>Fungi</taxon>
        <taxon>Dikarya</taxon>
        <taxon>Basidiomycota</taxon>
        <taxon>Pucciniomycotina</taxon>
        <taxon>Pucciniomycetes</taxon>
        <taxon>Pucciniales</taxon>
        <taxon>Pucciniaceae</taxon>
        <taxon>Puccinia</taxon>
    </lineage>
</organism>
<feature type="signal peptide" evidence="1">
    <location>
        <begin position="1"/>
        <end position="25"/>
    </location>
</feature>
<reference evidence="2 3" key="1">
    <citation type="submission" date="2019-05" db="EMBL/GenBank/DDBJ databases">
        <title>Emergence of the Ug99 lineage of the wheat stem rust pathogen through somatic hybridization.</title>
        <authorList>
            <person name="Li F."/>
            <person name="Upadhyaya N.M."/>
            <person name="Sperschneider J."/>
            <person name="Matny O."/>
            <person name="Nguyen-Phuc H."/>
            <person name="Mago R."/>
            <person name="Raley C."/>
            <person name="Miller M.E."/>
            <person name="Silverstein K.A.T."/>
            <person name="Henningsen E."/>
            <person name="Hirsch C.D."/>
            <person name="Visser B."/>
            <person name="Pretorius Z.A."/>
            <person name="Steffenson B.J."/>
            <person name="Schwessinger B."/>
            <person name="Dodds P.N."/>
            <person name="Figueroa M."/>
        </authorList>
    </citation>
    <scope>NUCLEOTIDE SEQUENCE [LARGE SCALE GENOMIC DNA]</scope>
    <source>
        <strain evidence="2">21-0</strain>
    </source>
</reference>
<feature type="chain" id="PRO_5022921204" evidence="1">
    <location>
        <begin position="26"/>
        <end position="380"/>
    </location>
</feature>
<dbReference type="EMBL" id="VSWC01000053">
    <property type="protein sequence ID" value="KAA1101049.1"/>
    <property type="molecule type" value="Genomic_DNA"/>
</dbReference>
<sequence>MVILRRWRALGILLFCSIQANHYNAADTMELETEVLNRARSGQICLPGIQDLVKRKIPNIQQKQKEVWDYMATVPQFERQDSVFKQTGGQPRHADTSFGNWKQKFGIRRPISFDGAYILRSHHSAHFRNMFKVLYDNQNRYIQYVCFKLVCYHHIEDDLLERMGVDNKEDLKSMIHFFLEDERLFNILEQDLQDQSQSISELQFIHSESEDACEMEVKKKVEDVKDGFLDPNHPHREIANLTIQFFILNFIQDNYKSVFLKQWGNDTCFQQRMRLLRENFQLLQELRNISNYFLLMAASISSPSRDLNMPQKPEDLRQKIIKEAELLSSHMLIILARHDHHISGFLNNQAMRKYLMLLEINWGILEVKQSIYYAFQCLDQ</sequence>
<evidence type="ECO:0000313" key="3">
    <source>
        <dbReference type="Proteomes" id="UP000324748"/>
    </source>
</evidence>
<evidence type="ECO:0000313" key="2">
    <source>
        <dbReference type="EMBL" id="KAA1101049.1"/>
    </source>
</evidence>
<evidence type="ECO:0000256" key="1">
    <source>
        <dbReference type="SAM" id="SignalP"/>
    </source>
</evidence>
<accession>A0A5B0PM75</accession>
<dbReference type="OrthoDB" id="299828at2759"/>
<protein>
    <submittedName>
        <fullName evidence="2">Uncharacterized protein</fullName>
    </submittedName>
</protein>
<gene>
    <name evidence="2" type="ORF">PGT21_005347</name>
</gene>
<keyword evidence="3" id="KW-1185">Reference proteome</keyword>
<name>A0A5B0PM75_PUCGR</name>
<keyword evidence="1" id="KW-0732">Signal</keyword>
<comment type="caution">
    <text evidence="2">The sequence shown here is derived from an EMBL/GenBank/DDBJ whole genome shotgun (WGS) entry which is preliminary data.</text>
</comment>
<proteinExistence type="predicted"/>